<accession>A0A6J5PX11</accession>
<protein>
    <submittedName>
        <fullName evidence="2">Uncharacterized protein</fullName>
    </submittedName>
</protein>
<reference evidence="2" key="1">
    <citation type="submission" date="2020-05" db="EMBL/GenBank/DDBJ databases">
        <authorList>
            <person name="Chiriac C."/>
            <person name="Salcher M."/>
            <person name="Ghai R."/>
            <person name="Kavagutti S V."/>
        </authorList>
    </citation>
    <scope>NUCLEOTIDE SEQUENCE</scope>
</reference>
<dbReference type="EMBL" id="LR796871">
    <property type="protein sequence ID" value="CAB4171934.1"/>
    <property type="molecule type" value="Genomic_DNA"/>
</dbReference>
<evidence type="ECO:0000256" key="1">
    <source>
        <dbReference type="SAM" id="MobiDB-lite"/>
    </source>
</evidence>
<gene>
    <name evidence="2" type="ORF">UFOVP929_31</name>
</gene>
<evidence type="ECO:0000313" key="2">
    <source>
        <dbReference type="EMBL" id="CAB4171934.1"/>
    </source>
</evidence>
<sequence>MSDDDIFMETMRAANAAEYEGGQPTEEESPVEETVAGEDSRVFAGKYQSADDLENAYLELQRKFHESRQPDPEPEYQQQQVAPAYFGSEPSTEAEVVSFAENDPSNAAMWVINNTDRLPSDLANAVLEHWWAQKPWEATQYFMEQRLASERDQLTNMTMPLVEQHERAVMADAYDRIVDAIPDYDDYQERVEQFISERDVSGIILPGSEQDPVALAEGIGTIVGIIKWHEYQTAMRNQGMIVPDQESTQPSMVSTRNTTNPTDLGGDEIDDLIRNMILNA</sequence>
<organism evidence="2">
    <name type="scientific">uncultured Caudovirales phage</name>
    <dbReference type="NCBI Taxonomy" id="2100421"/>
    <lineage>
        <taxon>Viruses</taxon>
        <taxon>Duplodnaviria</taxon>
        <taxon>Heunggongvirae</taxon>
        <taxon>Uroviricota</taxon>
        <taxon>Caudoviricetes</taxon>
        <taxon>Peduoviridae</taxon>
        <taxon>Maltschvirus</taxon>
        <taxon>Maltschvirus maltsch</taxon>
    </lineage>
</organism>
<proteinExistence type="predicted"/>
<feature type="region of interest" description="Disordered" evidence="1">
    <location>
        <begin position="15"/>
        <end position="36"/>
    </location>
</feature>
<feature type="region of interest" description="Disordered" evidence="1">
    <location>
        <begin position="246"/>
        <end position="267"/>
    </location>
</feature>
<name>A0A6J5PX11_9CAUD</name>
<feature type="compositionally biased region" description="Polar residues" evidence="1">
    <location>
        <begin position="246"/>
        <end position="262"/>
    </location>
</feature>